<reference evidence="3" key="2">
    <citation type="journal article" date="2017" name="Nat. Plants">
        <title>The Aegilops tauschii genome reveals multiple impacts of transposons.</title>
        <authorList>
            <person name="Zhao G."/>
            <person name="Zou C."/>
            <person name="Li K."/>
            <person name="Wang K."/>
            <person name="Li T."/>
            <person name="Gao L."/>
            <person name="Zhang X."/>
            <person name="Wang H."/>
            <person name="Yang Z."/>
            <person name="Liu X."/>
            <person name="Jiang W."/>
            <person name="Mao L."/>
            <person name="Kong X."/>
            <person name="Jiao Y."/>
            <person name="Jia J."/>
        </authorList>
    </citation>
    <scope>NUCLEOTIDE SEQUENCE [LARGE SCALE GENOMIC DNA]</scope>
    <source>
        <strain evidence="3">cv. AL8/78</strain>
    </source>
</reference>
<dbReference type="InterPro" id="IPR051850">
    <property type="entry name" value="Polysacch_Lyase_4"/>
</dbReference>
<dbReference type="Gramene" id="AET6Gv20281700.1">
    <property type="protein sequence ID" value="AET6Gv20281700.1"/>
    <property type="gene ID" value="AET6Gv20281700"/>
</dbReference>
<feature type="compositionally biased region" description="Low complexity" evidence="1">
    <location>
        <begin position="218"/>
        <end position="236"/>
    </location>
</feature>
<feature type="region of interest" description="Disordered" evidence="1">
    <location>
        <begin position="212"/>
        <end position="333"/>
    </location>
</feature>
<protein>
    <submittedName>
        <fullName evidence="2">Uncharacterized protein</fullName>
    </submittedName>
</protein>
<dbReference type="EnsemblPlants" id="AET6Gv20281700.1">
    <property type="protein sequence ID" value="AET6Gv20281700.1"/>
    <property type="gene ID" value="AET6Gv20281700"/>
</dbReference>
<keyword evidence="3" id="KW-1185">Reference proteome</keyword>
<reference evidence="2" key="5">
    <citation type="journal article" date="2021" name="G3 (Bethesda)">
        <title>Aegilops tauschii genome assembly Aet v5.0 features greater sequence contiguity and improved annotation.</title>
        <authorList>
            <person name="Wang L."/>
            <person name="Zhu T."/>
            <person name="Rodriguez J.C."/>
            <person name="Deal K.R."/>
            <person name="Dubcovsky J."/>
            <person name="McGuire P.E."/>
            <person name="Lux T."/>
            <person name="Spannagl M."/>
            <person name="Mayer K.F.X."/>
            <person name="Baldrich P."/>
            <person name="Meyers B.C."/>
            <person name="Huo N."/>
            <person name="Gu Y.Q."/>
            <person name="Zhou H."/>
            <person name="Devos K.M."/>
            <person name="Bennetzen J.L."/>
            <person name="Unver T."/>
            <person name="Budak H."/>
            <person name="Gulick P.J."/>
            <person name="Galiba G."/>
            <person name="Kalapos B."/>
            <person name="Nelson D.R."/>
            <person name="Li P."/>
            <person name="You F.M."/>
            <person name="Luo M.C."/>
            <person name="Dvorak J."/>
        </authorList>
    </citation>
    <scope>NUCLEOTIDE SEQUENCE [LARGE SCALE GENOMIC DNA]</scope>
    <source>
        <strain evidence="2">cv. AL8/78</strain>
    </source>
</reference>
<evidence type="ECO:0000256" key="1">
    <source>
        <dbReference type="SAM" id="MobiDB-lite"/>
    </source>
</evidence>
<accession>A0A453N945</accession>
<feature type="compositionally biased region" description="Low complexity" evidence="1">
    <location>
        <begin position="251"/>
        <end position="284"/>
    </location>
</feature>
<dbReference type="AlphaFoldDB" id="A0A453N945"/>
<dbReference type="Pfam" id="PF06045">
    <property type="entry name" value="Rhamnogal_lyase"/>
    <property type="match status" value="1"/>
</dbReference>
<dbReference type="PANTHER" id="PTHR32018">
    <property type="entry name" value="RHAMNOGALACTURONATE LYASE FAMILY PROTEIN"/>
    <property type="match status" value="1"/>
</dbReference>
<evidence type="ECO:0000313" key="2">
    <source>
        <dbReference type="EnsemblPlants" id="AET6Gv20281700.1"/>
    </source>
</evidence>
<organism evidence="2 3">
    <name type="scientific">Aegilops tauschii subsp. strangulata</name>
    <name type="common">Goatgrass</name>
    <dbReference type="NCBI Taxonomy" id="200361"/>
    <lineage>
        <taxon>Eukaryota</taxon>
        <taxon>Viridiplantae</taxon>
        <taxon>Streptophyta</taxon>
        <taxon>Embryophyta</taxon>
        <taxon>Tracheophyta</taxon>
        <taxon>Spermatophyta</taxon>
        <taxon>Magnoliopsida</taxon>
        <taxon>Liliopsida</taxon>
        <taxon>Poales</taxon>
        <taxon>Poaceae</taxon>
        <taxon>BOP clade</taxon>
        <taxon>Pooideae</taxon>
        <taxon>Triticodae</taxon>
        <taxon>Triticeae</taxon>
        <taxon>Triticinae</taxon>
        <taxon>Aegilops</taxon>
    </lineage>
</organism>
<reference evidence="3" key="1">
    <citation type="journal article" date="2014" name="Science">
        <title>Ancient hybridizations among the ancestral genomes of bread wheat.</title>
        <authorList>
            <consortium name="International Wheat Genome Sequencing Consortium,"/>
            <person name="Marcussen T."/>
            <person name="Sandve S.R."/>
            <person name="Heier L."/>
            <person name="Spannagl M."/>
            <person name="Pfeifer M."/>
            <person name="Jakobsen K.S."/>
            <person name="Wulff B.B."/>
            <person name="Steuernagel B."/>
            <person name="Mayer K.F."/>
            <person name="Olsen O.A."/>
        </authorList>
    </citation>
    <scope>NUCLEOTIDE SEQUENCE [LARGE SCALE GENOMIC DNA]</scope>
    <source>
        <strain evidence="3">cv. AL8/78</strain>
    </source>
</reference>
<feature type="compositionally biased region" description="Basic residues" evidence="1">
    <location>
        <begin position="288"/>
        <end position="319"/>
    </location>
</feature>
<dbReference type="InterPro" id="IPR010325">
    <property type="entry name" value="Rhamnogal_lyase"/>
</dbReference>
<dbReference type="Proteomes" id="UP000015105">
    <property type="component" value="Chromosome 6D"/>
</dbReference>
<reference evidence="2" key="4">
    <citation type="submission" date="2019-03" db="UniProtKB">
        <authorList>
            <consortium name="EnsemblPlants"/>
        </authorList>
    </citation>
    <scope>IDENTIFICATION</scope>
</reference>
<evidence type="ECO:0000313" key="3">
    <source>
        <dbReference type="Proteomes" id="UP000015105"/>
    </source>
</evidence>
<name>A0A453N945_AEGTS</name>
<proteinExistence type="predicted"/>
<dbReference type="PANTHER" id="PTHR32018:SF21">
    <property type="entry name" value="RHAMNOGALACTURONAN ENDOLYASE"/>
    <property type="match status" value="1"/>
</dbReference>
<reference evidence="2" key="3">
    <citation type="journal article" date="2017" name="Nature">
        <title>Genome sequence of the progenitor of the wheat D genome Aegilops tauschii.</title>
        <authorList>
            <person name="Luo M.C."/>
            <person name="Gu Y.Q."/>
            <person name="Puiu D."/>
            <person name="Wang H."/>
            <person name="Twardziok S.O."/>
            <person name="Deal K.R."/>
            <person name="Huo N."/>
            <person name="Zhu T."/>
            <person name="Wang L."/>
            <person name="Wang Y."/>
            <person name="McGuire P.E."/>
            <person name="Liu S."/>
            <person name="Long H."/>
            <person name="Ramasamy R.K."/>
            <person name="Rodriguez J.C."/>
            <person name="Van S.L."/>
            <person name="Yuan L."/>
            <person name="Wang Z."/>
            <person name="Xia Z."/>
            <person name="Xiao L."/>
            <person name="Anderson O.D."/>
            <person name="Ouyang S."/>
            <person name="Liang Y."/>
            <person name="Zimin A.V."/>
            <person name="Pertea G."/>
            <person name="Qi P."/>
            <person name="Bennetzen J.L."/>
            <person name="Dai X."/>
            <person name="Dawson M.W."/>
            <person name="Muller H.G."/>
            <person name="Kugler K."/>
            <person name="Rivarola-Duarte L."/>
            <person name="Spannagl M."/>
            <person name="Mayer K.F.X."/>
            <person name="Lu F.H."/>
            <person name="Bevan M.W."/>
            <person name="Leroy P."/>
            <person name="Li P."/>
            <person name="You F.M."/>
            <person name="Sun Q."/>
            <person name="Liu Z."/>
            <person name="Lyons E."/>
            <person name="Wicker T."/>
            <person name="Salzberg S.L."/>
            <person name="Devos K.M."/>
            <person name="Dvorak J."/>
        </authorList>
    </citation>
    <scope>NUCLEOTIDE SEQUENCE [LARGE SCALE GENOMIC DNA]</scope>
    <source>
        <strain evidence="2">cv. AL8/78</strain>
    </source>
</reference>
<sequence>IAAVSAAPPSGSRGGVTLRVDSRQVVVDNGLVQVSLSRPGGHITGVRYGGEGTNLLHSTRSRNTGGYWDMVWDIPGSDQRDLLNSLDGSEFRVVTQSDEQVELSFRSTYSPERRNGVRLNVDKRLVMLKGSSGFYSYAILEHGADTPAIDITQARLAFKLNTDRFNYMAVSDDVQRYMPRAADRDAPRSSPLAYKEAVLLVDPAEPQFKGEVDDKYQSASGSSPPAASSRAAGRSSETSPRMSARRASACSTGGTTSGTTLWRASGTASSGRRSWAPCSSTSTLTRRRETRGRSGRTPRRPPRLRRRSGPTASRSRRTSTRPAREAPSPADFS</sequence>